<reference evidence="3 4" key="1">
    <citation type="submission" date="2017-02" db="EMBL/GenBank/DDBJ databases">
        <title>Complete genome sequences of Mycobacterium kansasii strains isolated from rhesus macaques.</title>
        <authorList>
            <person name="Panda A."/>
            <person name="Nagaraj S."/>
            <person name="Zhao X."/>
            <person name="Tettelin H."/>
            <person name="Detolla L.J."/>
        </authorList>
    </citation>
    <scope>NUCLEOTIDE SEQUENCE [LARGE SCALE GENOMIC DNA]</scope>
    <source>
        <strain evidence="1 3">11-3469</strain>
        <strain evidence="2 4">11-3813</strain>
    </source>
</reference>
<evidence type="ECO:0000313" key="3">
    <source>
        <dbReference type="Proteomes" id="UP000188532"/>
    </source>
</evidence>
<gene>
    <name evidence="1" type="ORF">BZL29_6592</name>
    <name evidence="2" type="ORF">BZL30_5919</name>
</gene>
<evidence type="ECO:0000313" key="2">
    <source>
        <dbReference type="EMBL" id="OOK71900.1"/>
    </source>
</evidence>
<protein>
    <submittedName>
        <fullName evidence="2">Uncharacterized protein</fullName>
    </submittedName>
</protein>
<accession>A0A1V3WY99</accession>
<dbReference type="AlphaFoldDB" id="A0A1V3WY99"/>
<proteinExistence type="predicted"/>
<dbReference type="Proteomes" id="UP000189229">
    <property type="component" value="Unassembled WGS sequence"/>
</dbReference>
<evidence type="ECO:0000313" key="4">
    <source>
        <dbReference type="Proteomes" id="UP000189229"/>
    </source>
</evidence>
<sequence length="66" mass="7507">MPPHHNGGGRDGRAAAPRRHAAVVRIDVREMSEMHFRLDVVRTRDEVDDELRLPAAVRRSIRKRGG</sequence>
<dbReference type="EMBL" id="MVBM01000005">
    <property type="protein sequence ID" value="OOK71900.1"/>
    <property type="molecule type" value="Genomic_DNA"/>
</dbReference>
<dbReference type="EMBL" id="MVBN01000008">
    <property type="protein sequence ID" value="OOK68277.1"/>
    <property type="molecule type" value="Genomic_DNA"/>
</dbReference>
<dbReference type="Proteomes" id="UP000188532">
    <property type="component" value="Unassembled WGS sequence"/>
</dbReference>
<comment type="caution">
    <text evidence="2">The sequence shown here is derived from an EMBL/GenBank/DDBJ whole genome shotgun (WGS) entry which is preliminary data.</text>
</comment>
<organism evidence="2 4">
    <name type="scientific">Mycobacterium kansasii</name>
    <dbReference type="NCBI Taxonomy" id="1768"/>
    <lineage>
        <taxon>Bacteria</taxon>
        <taxon>Bacillati</taxon>
        <taxon>Actinomycetota</taxon>
        <taxon>Actinomycetes</taxon>
        <taxon>Mycobacteriales</taxon>
        <taxon>Mycobacteriaceae</taxon>
        <taxon>Mycobacterium</taxon>
    </lineage>
</organism>
<evidence type="ECO:0000313" key="1">
    <source>
        <dbReference type="EMBL" id="OOK68277.1"/>
    </source>
</evidence>
<name>A0A1V3WY99_MYCKA</name>